<dbReference type="Proteomes" id="UP001154282">
    <property type="component" value="Unassembled WGS sequence"/>
</dbReference>
<evidence type="ECO:0000313" key="4">
    <source>
        <dbReference type="EMBL" id="CAI0440629.1"/>
    </source>
</evidence>
<dbReference type="SUPFAM" id="SSF54791">
    <property type="entry name" value="Eukaryotic type KH-domain (KH-domain type I)"/>
    <property type="match status" value="1"/>
</dbReference>
<dbReference type="InterPro" id="IPR036612">
    <property type="entry name" value="KH_dom_type_1_sf"/>
</dbReference>
<evidence type="ECO:0000256" key="2">
    <source>
        <dbReference type="SAM" id="MobiDB-lite"/>
    </source>
</evidence>
<feature type="compositionally biased region" description="Polar residues" evidence="2">
    <location>
        <begin position="477"/>
        <end position="499"/>
    </location>
</feature>
<dbReference type="PANTHER" id="PTHR11208:SF98">
    <property type="entry name" value="RNA-BINDING KH DOMAIN-CONTAINING PROTEIN"/>
    <property type="match status" value="1"/>
</dbReference>
<dbReference type="GO" id="GO:0048024">
    <property type="term" value="P:regulation of mRNA splicing, via spliceosome"/>
    <property type="evidence" value="ECO:0007669"/>
    <property type="project" value="TreeGrafter"/>
</dbReference>
<protein>
    <recommendedName>
        <fullName evidence="3">KHDC4/BBP-like KH-domain type I domain-containing protein</fullName>
    </recommendedName>
</protein>
<feature type="compositionally biased region" description="Pro residues" evidence="2">
    <location>
        <begin position="443"/>
        <end position="456"/>
    </location>
</feature>
<evidence type="ECO:0000259" key="3">
    <source>
        <dbReference type="Pfam" id="PF22675"/>
    </source>
</evidence>
<feature type="region of interest" description="Disordered" evidence="2">
    <location>
        <begin position="334"/>
        <end position="353"/>
    </location>
</feature>
<evidence type="ECO:0000313" key="5">
    <source>
        <dbReference type="Proteomes" id="UP001154282"/>
    </source>
</evidence>
<dbReference type="InterPro" id="IPR055256">
    <property type="entry name" value="KH_1_KHDC4/BBP-like"/>
</dbReference>
<keyword evidence="1" id="KW-0694">RNA-binding</keyword>
<feature type="non-terminal residue" evidence="4">
    <location>
        <position position="1"/>
    </location>
</feature>
<dbReference type="GO" id="GO:0005634">
    <property type="term" value="C:nucleus"/>
    <property type="evidence" value="ECO:0007669"/>
    <property type="project" value="TreeGrafter"/>
</dbReference>
<dbReference type="GO" id="GO:0003729">
    <property type="term" value="F:mRNA binding"/>
    <property type="evidence" value="ECO:0007669"/>
    <property type="project" value="TreeGrafter"/>
</dbReference>
<name>A0AAV0M3M8_9ROSI</name>
<dbReference type="AlphaFoldDB" id="A0AAV0M3M8"/>
<feature type="compositionally biased region" description="Pro residues" evidence="2">
    <location>
        <begin position="388"/>
        <end position="402"/>
    </location>
</feature>
<feature type="domain" description="KHDC4/BBP-like KH-domain type I" evidence="3">
    <location>
        <begin position="244"/>
        <end position="325"/>
    </location>
</feature>
<reference evidence="4" key="1">
    <citation type="submission" date="2022-08" db="EMBL/GenBank/DDBJ databases">
        <authorList>
            <person name="Gutierrez-Valencia J."/>
        </authorList>
    </citation>
    <scope>NUCLEOTIDE SEQUENCE</scope>
</reference>
<feature type="compositionally biased region" description="Polar residues" evidence="2">
    <location>
        <begin position="513"/>
        <end position="524"/>
    </location>
</feature>
<feature type="region of interest" description="Disordered" evidence="2">
    <location>
        <begin position="703"/>
        <end position="748"/>
    </location>
</feature>
<feature type="region of interest" description="Disordered" evidence="2">
    <location>
        <begin position="381"/>
        <end position="557"/>
    </location>
</feature>
<dbReference type="Pfam" id="PF22675">
    <property type="entry name" value="KH-I_KHDC4-BBP"/>
    <property type="match status" value="1"/>
</dbReference>
<feature type="region of interest" description="Disordered" evidence="2">
    <location>
        <begin position="119"/>
        <end position="141"/>
    </location>
</feature>
<dbReference type="EMBL" id="CAMGYJ010000007">
    <property type="protein sequence ID" value="CAI0440629.1"/>
    <property type="molecule type" value="Genomic_DNA"/>
</dbReference>
<keyword evidence="5" id="KW-1185">Reference proteome</keyword>
<evidence type="ECO:0000256" key="1">
    <source>
        <dbReference type="ARBA" id="ARBA00022884"/>
    </source>
</evidence>
<feature type="compositionally biased region" description="Polar residues" evidence="2">
    <location>
        <begin position="334"/>
        <end position="348"/>
    </location>
</feature>
<comment type="caution">
    <text evidence="4">The sequence shown here is derived from an EMBL/GenBank/DDBJ whole genome shotgun (WGS) entry which is preliminary data.</text>
</comment>
<sequence>REVTEKHRRESIRSSCFKIRFRHCCPKLNPNFLHLHLSVNTIPRHRCFYELFLLRKMGTKVEPASSLELRNDKPSTSSSVPSTGAPKVSIFASKSGFVIPKNKLSGSLVPIFRGGKKVGSNDAAAAGQESDGDPQRKTKWGPDLAQDAAVKKGRVLAYQTRVDQIAQQLSQGNLDLGEYEDSEASVGRADLKPSKSLVETKGSLELEKREVIGEILKLNPSYKAPPDYKPLLKEAAVVIPVKDHPEHNFVDLICGPGNQTQKRLEKETGVKLQLYGIESGSTEKVEVSAAGANQTHTTYDELTVLVSADTFEKVDSAVSVIELLVSSVPGNQVAVDNTADNQTPTPASSDVAKQEAAQVAVGDALQGGEFRHQQEPWMPQAISLGPIYPSPMPNNPRDPNLPPLFNTSPLQSHLGGQPPSFPPSMFNSVPPQPLPTGHHPRSNPYPPRNFPTPASQPFPAMAPSQGQMMMPRPNFASPLTSPNISGTDLAFTGNNIQSRPQPPVHQFPGVRMSSHSSATQNDFQPPQLPRPNVSLAHFPGPPPAPPRGNAHPAVGPFPGTTTNFYPPMGRHPSVASTTPQQQHSVHADFHFQMHHQLNTHPQANRPMMQPNLALHPGAHMFQRPPQMGGQMGLDRPDVAAFAGSSSFQPRLPQMMSRDLGPMRSANQMQLHQQAYRPVQMTMPREVMGPNHQLLGSRNLPFGSSRPVAGQQVYDPFSPSAASQQPGMGRRADNNDPEYEDLMASVGLK</sequence>
<proteinExistence type="predicted"/>
<gene>
    <name evidence="4" type="ORF">LITE_LOCUS26581</name>
</gene>
<accession>A0AAV0M3M8</accession>
<dbReference type="InterPro" id="IPR045071">
    <property type="entry name" value="BBP-like"/>
</dbReference>
<organism evidence="4 5">
    <name type="scientific">Linum tenue</name>
    <dbReference type="NCBI Taxonomy" id="586396"/>
    <lineage>
        <taxon>Eukaryota</taxon>
        <taxon>Viridiplantae</taxon>
        <taxon>Streptophyta</taxon>
        <taxon>Embryophyta</taxon>
        <taxon>Tracheophyta</taxon>
        <taxon>Spermatophyta</taxon>
        <taxon>Magnoliopsida</taxon>
        <taxon>eudicotyledons</taxon>
        <taxon>Gunneridae</taxon>
        <taxon>Pentapetalae</taxon>
        <taxon>rosids</taxon>
        <taxon>fabids</taxon>
        <taxon>Malpighiales</taxon>
        <taxon>Linaceae</taxon>
        <taxon>Linum</taxon>
    </lineage>
</organism>
<dbReference type="PANTHER" id="PTHR11208">
    <property type="entry name" value="RNA-BINDING PROTEIN RELATED"/>
    <property type="match status" value="1"/>
</dbReference>
<feature type="region of interest" description="Disordered" evidence="2">
    <location>
        <begin position="63"/>
        <end position="85"/>
    </location>
</feature>
<dbReference type="Gene3D" id="3.30.1370.10">
    <property type="entry name" value="K Homology domain, type 1"/>
    <property type="match status" value="1"/>
</dbReference>